<organism evidence="2 3">
    <name type="scientific">Actinomadura harenae</name>
    <dbReference type="NCBI Taxonomy" id="2483351"/>
    <lineage>
        <taxon>Bacteria</taxon>
        <taxon>Bacillati</taxon>
        <taxon>Actinomycetota</taxon>
        <taxon>Actinomycetes</taxon>
        <taxon>Streptosporangiales</taxon>
        <taxon>Thermomonosporaceae</taxon>
        <taxon>Actinomadura</taxon>
    </lineage>
</organism>
<dbReference type="RefSeq" id="WP_122194941.1">
    <property type="nucleotide sequence ID" value="NZ_JBHSKC010000035.1"/>
</dbReference>
<proteinExistence type="predicted"/>
<feature type="compositionally biased region" description="Basic and acidic residues" evidence="1">
    <location>
        <begin position="916"/>
        <end position="927"/>
    </location>
</feature>
<dbReference type="OrthoDB" id="827535at2"/>
<evidence type="ECO:0000256" key="1">
    <source>
        <dbReference type="SAM" id="MobiDB-lite"/>
    </source>
</evidence>
<dbReference type="InterPro" id="IPR024079">
    <property type="entry name" value="MetalloPept_cat_dom_sf"/>
</dbReference>
<feature type="region of interest" description="Disordered" evidence="1">
    <location>
        <begin position="907"/>
        <end position="935"/>
    </location>
</feature>
<protein>
    <submittedName>
        <fullName evidence="2">Uncharacterized protein</fullName>
    </submittedName>
</protein>
<reference evidence="2 3" key="1">
    <citation type="submission" date="2018-10" db="EMBL/GenBank/DDBJ databases">
        <title>Isolation from soil.</title>
        <authorList>
            <person name="Hu J."/>
        </authorList>
    </citation>
    <scope>NUCLEOTIDE SEQUENCE [LARGE SCALE GENOMIC DNA]</scope>
    <source>
        <strain evidence="2 3">NEAU-Ht49</strain>
    </source>
</reference>
<evidence type="ECO:0000313" key="3">
    <source>
        <dbReference type="Proteomes" id="UP000282674"/>
    </source>
</evidence>
<evidence type="ECO:0000313" key="2">
    <source>
        <dbReference type="EMBL" id="RMI43943.1"/>
    </source>
</evidence>
<dbReference type="SUPFAM" id="SSF55486">
    <property type="entry name" value="Metalloproteases ('zincins'), catalytic domain"/>
    <property type="match status" value="1"/>
</dbReference>
<dbReference type="Gene3D" id="3.40.390.10">
    <property type="entry name" value="Collagenase (Catalytic Domain)"/>
    <property type="match status" value="1"/>
</dbReference>
<comment type="caution">
    <text evidence="2">The sequence shown here is derived from an EMBL/GenBank/DDBJ whole genome shotgun (WGS) entry which is preliminary data.</text>
</comment>
<sequence length="935" mass="100804">MGFMRIKNTGFSAAMAYPIDVPNWWGAMFIRGDQLAMADSTGYANGGGLRYNGPINGDTWVGFGRQPLPEPYRSACEGALMLPSLPGTGWAQMLLFKENRAYWYQQGAGKFSEGPVTDLARGGPTWGAMLPQYYLDQVDALLMDTCQEGSAWQTYVFKGDRVATLDWVNGCTRDCTILEGAQPTPGWAMLAPEWSSDFDHVLMLPTSRAFEKRSLLVKGANGCVFNWNTGPERVGALTTLMPQLGPLPAPFTTQYRPVSGRWAVNTPTYSFVVRVDLDGNAPTYTLSGDVFTINGGTQSYASSFRGKASVTASATELVATCTPTWTSASPATSVKVVVPRTAAGADAPTARVEMPYSSGGSYSSGLAFQSPYFRTIELETDAVAGKQIFSSYDTTTAPVPPGYRNRIVSVASAYADAGIEMSAAAATPVQVDASEAGSDLLWSDSELHAAMVAHFAGYADTPQWKLWAFVASTYFDPSKQGPGSAVGVMFDSTGRNRQGMAVFYDSQVSGGEPGTREEPHTWVHELGHALNLAHSWDKARVGDPLGPRNGYGDLSWMNYSHLYQFSDTVQGSAAFWARFRFGFTANELVHLRHGFYNDVVPGGADFFSGSTAKDYGDSTLATMSEPLIDRSGLSLTLSARPFLYGEPVAVEVKLTRTGRDVQVHPDLSPTSANLKIAIVGPSGTTRVFRPLTGACGGHNQVVLTTLTTDRPALYGSAYLGSGADGQYFTDPGLYRVRALYTAPDGSKVASNTLEVRVRLPLTPADQDAGELLMGEQAGLLMSLLGSDSPTLRSGNDALTELSSRFPDHPLAVYSHLAQGANAGRHYQSISEGRIRVRRPDTKNATDQLSAAIEASTGPAGLNNLALNSTMRRLARVQAKAGDLDLADRTLTRMVDYFRAQHVPPHVLADVRSQADTTRRRLTPDQHRTPKSPRKP</sequence>
<dbReference type="EMBL" id="RFFG01000022">
    <property type="protein sequence ID" value="RMI43943.1"/>
    <property type="molecule type" value="Genomic_DNA"/>
</dbReference>
<dbReference type="GO" id="GO:0008237">
    <property type="term" value="F:metallopeptidase activity"/>
    <property type="evidence" value="ECO:0007669"/>
    <property type="project" value="InterPro"/>
</dbReference>
<keyword evidence="3" id="KW-1185">Reference proteome</keyword>
<gene>
    <name evidence="2" type="ORF">EBO15_14690</name>
</gene>
<dbReference type="AlphaFoldDB" id="A0A3M2M545"/>
<dbReference type="Proteomes" id="UP000282674">
    <property type="component" value="Unassembled WGS sequence"/>
</dbReference>
<accession>A0A3M2M545</accession>
<name>A0A3M2M545_9ACTN</name>